<dbReference type="SUPFAM" id="SSF53822">
    <property type="entry name" value="Periplasmic binding protein-like I"/>
    <property type="match status" value="1"/>
</dbReference>
<sequence>MDFKNTRKNAAVRPDRRRPTLKTIAEETGLGITTVSRALKDAPDIGADTKQRVRDVALRLGYRPNRAGVRLRTGKTNVVALVLSVDEEVMGFASHLLYGLSEVLSGTPYHLIMTPHFISGDPLAPIRYIIETGSADGVIISRTEPDDPRVRMMLHHGIPFVTHGRTEIDTPHAWHDFDNERFIVEAIGRLKSRGRRRIAVLQPPDNLTCHAHIRSGMSKALSDADCVEVPLAVTTDSDIAETRRELLDLLRSADPPDGIVTVFGNGAIAVLSAVRHQRLKIGEDIDLICKQPLNALHWLEPQVIAVNEDIRDCGRELASLLLAAIDGAAPETLHSLHPPRWDAAGE</sequence>
<dbReference type="InterPro" id="IPR000843">
    <property type="entry name" value="HTH_LacI"/>
</dbReference>
<dbReference type="EMBL" id="JANFPI010000011">
    <property type="protein sequence ID" value="MCX8999794.1"/>
    <property type="molecule type" value="Genomic_DNA"/>
</dbReference>
<dbReference type="InterPro" id="IPR028082">
    <property type="entry name" value="Peripla_BP_I"/>
</dbReference>
<dbReference type="Gene3D" id="3.40.50.2300">
    <property type="match status" value="2"/>
</dbReference>
<dbReference type="Gene3D" id="1.10.260.40">
    <property type="entry name" value="lambda repressor-like DNA-binding domains"/>
    <property type="match status" value="1"/>
</dbReference>
<evidence type="ECO:0000256" key="2">
    <source>
        <dbReference type="ARBA" id="ARBA00023125"/>
    </source>
</evidence>
<dbReference type="Pfam" id="PF00356">
    <property type="entry name" value="LacI"/>
    <property type="match status" value="1"/>
</dbReference>
<protein>
    <submittedName>
        <fullName evidence="5">LacI family transcriptional regulator</fullName>
    </submittedName>
</protein>
<dbReference type="Proteomes" id="UP001208771">
    <property type="component" value="Unassembled WGS sequence"/>
</dbReference>
<dbReference type="PROSITE" id="PS50932">
    <property type="entry name" value="HTH_LACI_2"/>
    <property type="match status" value="1"/>
</dbReference>
<dbReference type="AlphaFoldDB" id="A0AAE3N4Z9"/>
<name>A0AAE3N4Z9_9HYPH</name>
<dbReference type="CDD" id="cd20009">
    <property type="entry name" value="PBP1_RafR-like"/>
    <property type="match status" value="1"/>
</dbReference>
<dbReference type="SMART" id="SM00354">
    <property type="entry name" value="HTH_LACI"/>
    <property type="match status" value="1"/>
</dbReference>
<accession>A0AAE3N4Z9</accession>
<dbReference type="RefSeq" id="WP_306413294.1">
    <property type="nucleotide sequence ID" value="NZ_JANFPI010000011.1"/>
</dbReference>
<organism evidence="5 6">
    <name type="scientific">Ectorhizobium quercum</name>
    <dbReference type="NCBI Taxonomy" id="2965071"/>
    <lineage>
        <taxon>Bacteria</taxon>
        <taxon>Pseudomonadati</taxon>
        <taxon>Pseudomonadota</taxon>
        <taxon>Alphaproteobacteria</taxon>
        <taxon>Hyphomicrobiales</taxon>
        <taxon>Rhizobiaceae</taxon>
        <taxon>Ectorhizobium</taxon>
    </lineage>
</organism>
<keyword evidence="2" id="KW-0238">DNA-binding</keyword>
<dbReference type="Pfam" id="PF13377">
    <property type="entry name" value="Peripla_BP_3"/>
    <property type="match status" value="1"/>
</dbReference>
<evidence type="ECO:0000256" key="1">
    <source>
        <dbReference type="ARBA" id="ARBA00023015"/>
    </source>
</evidence>
<dbReference type="SUPFAM" id="SSF47413">
    <property type="entry name" value="lambda repressor-like DNA-binding domains"/>
    <property type="match status" value="1"/>
</dbReference>
<evidence type="ECO:0000259" key="4">
    <source>
        <dbReference type="PROSITE" id="PS50932"/>
    </source>
</evidence>
<keyword evidence="6" id="KW-1185">Reference proteome</keyword>
<comment type="caution">
    <text evidence="5">The sequence shown here is derived from an EMBL/GenBank/DDBJ whole genome shotgun (WGS) entry which is preliminary data.</text>
</comment>
<dbReference type="GO" id="GO:0000976">
    <property type="term" value="F:transcription cis-regulatory region binding"/>
    <property type="evidence" value="ECO:0007669"/>
    <property type="project" value="TreeGrafter"/>
</dbReference>
<dbReference type="InterPro" id="IPR046335">
    <property type="entry name" value="LacI/GalR-like_sensor"/>
</dbReference>
<dbReference type="PANTHER" id="PTHR30146">
    <property type="entry name" value="LACI-RELATED TRANSCRIPTIONAL REPRESSOR"/>
    <property type="match status" value="1"/>
</dbReference>
<evidence type="ECO:0000256" key="3">
    <source>
        <dbReference type="ARBA" id="ARBA00023163"/>
    </source>
</evidence>
<reference evidence="5" key="1">
    <citation type="submission" date="2022-07" db="EMBL/GenBank/DDBJ databases">
        <title>Ectorhizobium quercum gen.nov., sp. nov.</title>
        <authorList>
            <person name="Ma T."/>
            <person name="Li Y."/>
        </authorList>
    </citation>
    <scope>NUCLEOTIDE SEQUENCE</scope>
    <source>
        <strain evidence="5">BDR2-2</strain>
    </source>
</reference>
<keyword evidence="3" id="KW-0804">Transcription</keyword>
<proteinExistence type="predicted"/>
<dbReference type="PANTHER" id="PTHR30146:SF109">
    <property type="entry name" value="HTH-TYPE TRANSCRIPTIONAL REGULATOR GALS"/>
    <property type="match status" value="1"/>
</dbReference>
<gene>
    <name evidence="5" type="ORF">NOF55_22065</name>
</gene>
<evidence type="ECO:0000313" key="6">
    <source>
        <dbReference type="Proteomes" id="UP001208771"/>
    </source>
</evidence>
<keyword evidence="1" id="KW-0805">Transcription regulation</keyword>
<feature type="domain" description="HTH lacI-type" evidence="4">
    <location>
        <begin position="19"/>
        <end position="73"/>
    </location>
</feature>
<dbReference type="GO" id="GO:0003700">
    <property type="term" value="F:DNA-binding transcription factor activity"/>
    <property type="evidence" value="ECO:0007669"/>
    <property type="project" value="TreeGrafter"/>
</dbReference>
<dbReference type="InterPro" id="IPR010982">
    <property type="entry name" value="Lambda_DNA-bd_dom_sf"/>
</dbReference>
<evidence type="ECO:0000313" key="5">
    <source>
        <dbReference type="EMBL" id="MCX8999794.1"/>
    </source>
</evidence>
<dbReference type="CDD" id="cd01392">
    <property type="entry name" value="HTH_LacI"/>
    <property type="match status" value="1"/>
</dbReference>